<evidence type="ECO:0000313" key="9">
    <source>
        <dbReference type="Proteomes" id="UP000274822"/>
    </source>
</evidence>
<comment type="caution">
    <text evidence="8">The sequence shown here is derived from an EMBL/GenBank/DDBJ whole genome shotgun (WGS) entry which is preliminary data.</text>
</comment>
<dbReference type="EMBL" id="RBNJ01000862">
    <property type="protein sequence ID" value="RUS33879.1"/>
    <property type="molecule type" value="Genomic_DNA"/>
</dbReference>
<gene>
    <name evidence="8" type="ORF">BC938DRAFT_483411</name>
</gene>
<evidence type="ECO:0000256" key="2">
    <source>
        <dbReference type="ARBA" id="ARBA00023015"/>
    </source>
</evidence>
<dbReference type="FunFam" id="1.10.260.40:FF:000015">
    <property type="entry name" value="Endothelial differentiation-related factor 1"/>
    <property type="match status" value="1"/>
</dbReference>
<keyword evidence="3" id="KW-0238">DNA-binding</keyword>
<dbReference type="Pfam" id="PF01381">
    <property type="entry name" value="HTH_3"/>
    <property type="match status" value="1"/>
</dbReference>
<dbReference type="InterPro" id="IPR010982">
    <property type="entry name" value="Lambda_DNA-bd_dom_sf"/>
</dbReference>
<evidence type="ECO:0000256" key="5">
    <source>
        <dbReference type="ARBA" id="ARBA00035107"/>
    </source>
</evidence>
<name>A0A433QVQ2_9FUNG</name>
<reference evidence="8 9" key="1">
    <citation type="journal article" date="2018" name="New Phytol.">
        <title>Phylogenomics of Endogonaceae and evolution of mycorrhizas within Mucoromycota.</title>
        <authorList>
            <person name="Chang Y."/>
            <person name="Desiro A."/>
            <person name="Na H."/>
            <person name="Sandor L."/>
            <person name="Lipzen A."/>
            <person name="Clum A."/>
            <person name="Barry K."/>
            <person name="Grigoriev I.V."/>
            <person name="Martin F.M."/>
            <person name="Stajich J.E."/>
            <person name="Smith M.E."/>
            <person name="Bonito G."/>
            <person name="Spatafora J.W."/>
        </authorList>
    </citation>
    <scope>NUCLEOTIDE SEQUENCE [LARGE SCALE GENOMIC DNA]</scope>
    <source>
        <strain evidence="8 9">AD002</strain>
    </source>
</reference>
<dbReference type="CDD" id="cd00093">
    <property type="entry name" value="HTH_XRE"/>
    <property type="match status" value="1"/>
</dbReference>
<sequence length="147" mass="16003">MSDDWDSVTVIRKRADHAKVTRSQSDINAARRVGAVVATEKKTTTTNKGHAPTDHQRIAKLDRENEVAPPPKVDMSVGRAIQQGRQALGLTQKDLAQKINEKPQVVNEYEAGRAIPNQQILGKLERALGIKLRGKDIGSPLGGPKKG</sequence>
<evidence type="ECO:0000313" key="8">
    <source>
        <dbReference type="EMBL" id="RUS33879.1"/>
    </source>
</evidence>
<keyword evidence="9" id="KW-1185">Reference proteome</keyword>
<feature type="domain" description="HTH cro/C1-type" evidence="7">
    <location>
        <begin position="81"/>
        <end position="135"/>
    </location>
</feature>
<accession>A0A433QVQ2</accession>
<evidence type="ECO:0000256" key="4">
    <source>
        <dbReference type="ARBA" id="ARBA00023163"/>
    </source>
</evidence>
<dbReference type="SUPFAM" id="SSF47413">
    <property type="entry name" value="lambda repressor-like DNA-binding domains"/>
    <property type="match status" value="1"/>
</dbReference>
<organism evidence="8 9">
    <name type="scientific">Jimgerdemannia flammicorona</name>
    <dbReference type="NCBI Taxonomy" id="994334"/>
    <lineage>
        <taxon>Eukaryota</taxon>
        <taxon>Fungi</taxon>
        <taxon>Fungi incertae sedis</taxon>
        <taxon>Mucoromycota</taxon>
        <taxon>Mucoromycotina</taxon>
        <taxon>Endogonomycetes</taxon>
        <taxon>Endogonales</taxon>
        <taxon>Endogonaceae</taxon>
        <taxon>Jimgerdemannia</taxon>
    </lineage>
</organism>
<dbReference type="PROSITE" id="PS50943">
    <property type="entry name" value="HTH_CROC1"/>
    <property type="match status" value="1"/>
</dbReference>
<dbReference type="SMART" id="SM00530">
    <property type="entry name" value="HTH_XRE"/>
    <property type="match status" value="1"/>
</dbReference>
<dbReference type="PANTHER" id="PTHR10245:SF15">
    <property type="entry name" value="ENDOTHELIAL DIFFERENTIATION-RELATED FACTOR 1"/>
    <property type="match status" value="1"/>
</dbReference>
<evidence type="ECO:0000256" key="6">
    <source>
        <dbReference type="SAM" id="MobiDB-lite"/>
    </source>
</evidence>
<dbReference type="Proteomes" id="UP000274822">
    <property type="component" value="Unassembled WGS sequence"/>
</dbReference>
<comment type="similarity">
    <text evidence="1">Belongs to the MBF1 family.</text>
</comment>
<feature type="compositionally biased region" description="Basic and acidic residues" evidence="6">
    <location>
        <begin position="51"/>
        <end position="66"/>
    </location>
</feature>
<dbReference type="GO" id="GO:0005634">
    <property type="term" value="C:nucleus"/>
    <property type="evidence" value="ECO:0007669"/>
    <property type="project" value="TreeGrafter"/>
</dbReference>
<protein>
    <submittedName>
        <fullName evidence="8">Multi protein bridging factor 1-domain-containing protein</fullName>
    </submittedName>
</protein>
<evidence type="ECO:0000256" key="3">
    <source>
        <dbReference type="ARBA" id="ARBA00023125"/>
    </source>
</evidence>
<comment type="function">
    <text evidence="5">Transcriptional coactivator that stimulates GCN4-dependent transcriptional activity by bridging the DNA-binding region of GCN4 and TBP (SPT15), thereby recruiting TBP to GCN4-bound promoters. Involved in induction of the ribosome quality control (RQC) pathway; a pathway that degrades nascent peptide chains during problematic translation. Required to prevent stalled ribosomes from frameshifting.</text>
</comment>
<dbReference type="PANTHER" id="PTHR10245">
    <property type="entry name" value="ENDOTHELIAL DIFFERENTIATION-RELATED FACTOR 1 MULTIPROTEIN BRIDGING FACTOR 1"/>
    <property type="match status" value="1"/>
</dbReference>
<feature type="region of interest" description="Disordered" evidence="6">
    <location>
        <begin position="40"/>
        <end position="77"/>
    </location>
</feature>
<keyword evidence="4" id="KW-0804">Transcription</keyword>
<dbReference type="InterPro" id="IPR013729">
    <property type="entry name" value="MBF1_N"/>
</dbReference>
<dbReference type="Pfam" id="PF08523">
    <property type="entry name" value="MBF1"/>
    <property type="match status" value="1"/>
</dbReference>
<evidence type="ECO:0000259" key="7">
    <source>
        <dbReference type="PROSITE" id="PS50943"/>
    </source>
</evidence>
<dbReference type="InterPro" id="IPR001387">
    <property type="entry name" value="Cro/C1-type_HTH"/>
</dbReference>
<dbReference type="AlphaFoldDB" id="A0A433QVQ2"/>
<proteinExistence type="inferred from homology"/>
<dbReference type="Gene3D" id="1.10.260.40">
    <property type="entry name" value="lambda repressor-like DNA-binding domains"/>
    <property type="match status" value="1"/>
</dbReference>
<evidence type="ECO:0000256" key="1">
    <source>
        <dbReference type="ARBA" id="ARBA00009802"/>
    </source>
</evidence>
<keyword evidence="2" id="KW-0805">Transcription regulation</keyword>
<dbReference type="GO" id="GO:0003677">
    <property type="term" value="F:DNA binding"/>
    <property type="evidence" value="ECO:0007669"/>
    <property type="project" value="UniProtKB-KW"/>
</dbReference>